<dbReference type="InterPro" id="IPR008928">
    <property type="entry name" value="6-hairpin_glycosidase_sf"/>
</dbReference>
<dbReference type="InterPro" id="IPR028584">
    <property type="entry name" value="Cellobiose_2_epim"/>
</dbReference>
<name>A0ABY4CYK4_9BACT</name>
<evidence type="ECO:0000313" key="5">
    <source>
        <dbReference type="EMBL" id="UOG75351.1"/>
    </source>
</evidence>
<comment type="function">
    <text evidence="4">Catalyzes the reversible epimerization of cellobiose to 4-O-beta-D-glucopyranosyl-D-mannose (Glc-Man).</text>
</comment>
<dbReference type="InterPro" id="IPR010819">
    <property type="entry name" value="AGE/CE"/>
</dbReference>
<dbReference type="SUPFAM" id="SSF48208">
    <property type="entry name" value="Six-hairpin glycosidases"/>
    <property type="match status" value="1"/>
</dbReference>
<dbReference type="EC" id="5.1.3.11" evidence="4"/>
<dbReference type="InterPro" id="IPR012341">
    <property type="entry name" value="6hp_glycosidase-like_sf"/>
</dbReference>
<reference evidence="5 6" key="1">
    <citation type="submission" date="2022-03" db="EMBL/GenBank/DDBJ databases">
        <title>Hymenobactersp. isolated from the air.</title>
        <authorList>
            <person name="Won M."/>
            <person name="Kwon S.-W."/>
        </authorList>
    </citation>
    <scope>NUCLEOTIDE SEQUENCE [LARGE SCALE GENOMIC DNA]</scope>
    <source>
        <strain evidence="5 6">KACC 21982</strain>
    </source>
</reference>
<gene>
    <name evidence="5" type="ORF">MTX78_01845</name>
</gene>
<dbReference type="EMBL" id="CP094669">
    <property type="protein sequence ID" value="UOG75351.1"/>
    <property type="molecule type" value="Genomic_DNA"/>
</dbReference>
<comment type="similarity">
    <text evidence="4">Belongs to the cellobiose 2-epimerase family.</text>
</comment>
<evidence type="ECO:0000256" key="2">
    <source>
        <dbReference type="ARBA" id="ARBA00008558"/>
    </source>
</evidence>
<comment type="similarity">
    <text evidence="2">Belongs to the N-acylglucosamine 2-epimerase family.</text>
</comment>
<evidence type="ECO:0000256" key="1">
    <source>
        <dbReference type="ARBA" id="ARBA00001470"/>
    </source>
</evidence>
<evidence type="ECO:0000256" key="3">
    <source>
        <dbReference type="ARBA" id="ARBA00023235"/>
    </source>
</evidence>
<protein>
    <recommendedName>
        <fullName evidence="4">Cellobiose 2-epimerase</fullName>
        <shortName evidence="4">CE</shortName>
        <ecNumber evidence="4">5.1.3.11</ecNumber>
    </recommendedName>
</protein>
<sequence>MMQQAEAFQEELDRILTYWSTHMLDTAHGGFYGQITDENNVVAQAPKGSVLNARILWTFSAAYRRQPNPTHLALATRAFGYLEKHFLDAEHGGVFWSVDYLGQPLDTRKQIYALAFAVYGLSEYYAASGNERALQHAQALFRAIEQHSFDPEHGGYLEALARDWSPLADLRLSDKDANEKKTMNTHLHILEAYTNLYRVWPDPQLRAQTQELLEVFQAHIIDPTSHQLHLFLDEQWQPKSTLVSFGHDIEASWLLLEAAEVLGNEDLVTQFRRVAVDMATTATRGLDTDGGLNYEFDPAQEHGDRDKHWWVQAEAMVGLLNAYQVSGQRRFYEQFQAVWEFTRTHLLDYAHGEWLWGVTATHLPMTGEDKAGFWKCPYHNTRACLEVLARLPKVPVPARAN</sequence>
<dbReference type="Proteomes" id="UP000831113">
    <property type="component" value="Chromosome"/>
</dbReference>
<comment type="catalytic activity">
    <reaction evidence="1 4">
        <text>D-cellobiose = beta-D-glucosyl-(1-&gt;4)-D-mannopyranose</text>
        <dbReference type="Rhea" id="RHEA:23384"/>
        <dbReference type="ChEBI" id="CHEBI:17057"/>
        <dbReference type="ChEBI" id="CHEBI:47931"/>
        <dbReference type="EC" id="5.1.3.11"/>
    </reaction>
</comment>
<dbReference type="RefSeq" id="WP_243799388.1">
    <property type="nucleotide sequence ID" value="NZ_CP094669.1"/>
</dbReference>
<accession>A0ABY4CYK4</accession>
<dbReference type="HAMAP" id="MF_00929">
    <property type="entry name" value="Cellobiose_2_epim"/>
    <property type="match status" value="1"/>
</dbReference>
<evidence type="ECO:0000256" key="4">
    <source>
        <dbReference type="HAMAP-Rule" id="MF_00929"/>
    </source>
</evidence>
<evidence type="ECO:0000313" key="6">
    <source>
        <dbReference type="Proteomes" id="UP000831113"/>
    </source>
</evidence>
<organism evidence="5 6">
    <name type="scientific">Hymenobacter tibetensis</name>
    <dbReference type="NCBI Taxonomy" id="497967"/>
    <lineage>
        <taxon>Bacteria</taxon>
        <taxon>Pseudomonadati</taxon>
        <taxon>Bacteroidota</taxon>
        <taxon>Cytophagia</taxon>
        <taxon>Cytophagales</taxon>
        <taxon>Hymenobacteraceae</taxon>
        <taxon>Hymenobacter</taxon>
    </lineage>
</organism>
<dbReference type="PANTHER" id="PTHR15108">
    <property type="entry name" value="N-ACYLGLUCOSAMINE-2-EPIMERASE"/>
    <property type="match status" value="1"/>
</dbReference>
<keyword evidence="3 4" id="KW-0413">Isomerase</keyword>
<dbReference type="Pfam" id="PF07221">
    <property type="entry name" value="GlcNAc_2-epim"/>
    <property type="match status" value="1"/>
</dbReference>
<proteinExistence type="inferred from homology"/>
<dbReference type="Gene3D" id="1.50.10.10">
    <property type="match status" value="1"/>
</dbReference>
<keyword evidence="6" id="KW-1185">Reference proteome</keyword>